<proteinExistence type="predicted"/>
<dbReference type="EMBL" id="CP113527">
    <property type="protein sequence ID" value="WDV08330.1"/>
    <property type="molecule type" value="Genomic_DNA"/>
</dbReference>
<dbReference type="KEGG" id="liu:OU989_07565"/>
<dbReference type="Proteomes" id="UP001219585">
    <property type="component" value="Chromosome"/>
</dbReference>
<gene>
    <name evidence="2" type="ORF">OU989_07565</name>
</gene>
<feature type="domain" description="DUF4183" evidence="1">
    <location>
        <begin position="66"/>
        <end position="134"/>
    </location>
</feature>
<evidence type="ECO:0000259" key="1">
    <source>
        <dbReference type="Pfam" id="PF13799"/>
    </source>
</evidence>
<sequence>MVNPKNHQHVEKDCPCNCENRFIWPRIKATNGVPVVPPSEVVPEGAIIPTIHRYFYIVTADLDLTNGATLPATLFWNDNADPITEFTIFSPNGYINLYINAVMQEGGIYTVTPASLTIDPYNATLYRGTPIIIESLGFTTK</sequence>
<evidence type="ECO:0000313" key="2">
    <source>
        <dbReference type="EMBL" id="WDV08330.1"/>
    </source>
</evidence>
<dbReference type="Pfam" id="PF13799">
    <property type="entry name" value="DUF4183"/>
    <property type="match status" value="1"/>
</dbReference>
<name>A0AAJ5RUE1_9BACI</name>
<dbReference type="RefSeq" id="WP_274796509.1">
    <property type="nucleotide sequence ID" value="NZ_CP113527.1"/>
</dbReference>
<reference evidence="2" key="1">
    <citation type="submission" date="2022-11" db="EMBL/GenBank/DDBJ databases">
        <title>Lysinibacillus irui.</title>
        <authorList>
            <person name="Akintayo S.O."/>
        </authorList>
    </citation>
    <scope>NUCLEOTIDE SEQUENCE</scope>
    <source>
        <strain evidence="2">IRB4-01</strain>
    </source>
</reference>
<dbReference type="AlphaFoldDB" id="A0AAJ5RUE1"/>
<protein>
    <submittedName>
        <fullName evidence="2">DUF4183 domain-containing protein</fullName>
    </submittedName>
</protein>
<organism evidence="2 3">
    <name type="scientific">Lysinibacillus irui</name>
    <dbReference type="NCBI Taxonomy" id="2998077"/>
    <lineage>
        <taxon>Bacteria</taxon>
        <taxon>Bacillati</taxon>
        <taxon>Bacillota</taxon>
        <taxon>Bacilli</taxon>
        <taxon>Bacillales</taxon>
        <taxon>Bacillaceae</taxon>
        <taxon>Lysinibacillus</taxon>
    </lineage>
</organism>
<dbReference type="InterPro" id="IPR025237">
    <property type="entry name" value="DUF4183"/>
</dbReference>
<accession>A0AAJ5RUE1</accession>
<evidence type="ECO:0000313" key="3">
    <source>
        <dbReference type="Proteomes" id="UP001219585"/>
    </source>
</evidence>